<reference evidence="1 2" key="1">
    <citation type="submission" date="2018-03" db="EMBL/GenBank/DDBJ databases">
        <authorList>
            <person name="Keele B.F."/>
        </authorList>
    </citation>
    <scope>NUCLEOTIDE SEQUENCE [LARGE SCALE GENOMIC DNA]</scope>
    <source>
        <strain evidence="1 2">1-11</strain>
    </source>
</reference>
<dbReference type="Proteomes" id="UP000241454">
    <property type="component" value="Chromosome"/>
</dbReference>
<proteinExistence type="predicted"/>
<sequence>MTSTSIKENPTTTQILHSAFAEWFDGLQTEHPTLSKKTMETLAESMRKNMAVRDALLMSGICAGHSEYDTDKLREYALNPMRREQLAGWCERMMKWSFADAGQKVSKGKTAKAIEMLFDIAENVESIDVKLQSQPFAVIGYMLWWMGDERAMLCAMRAVALDEECSLAAIVVAAIHGDRWPGRD</sequence>
<organism evidence="1 2">
    <name type="scientific">Bifidobacterium adolescentis</name>
    <dbReference type="NCBI Taxonomy" id="1680"/>
    <lineage>
        <taxon>Bacteria</taxon>
        <taxon>Bacillati</taxon>
        <taxon>Actinomycetota</taxon>
        <taxon>Actinomycetes</taxon>
        <taxon>Bifidobacteriales</taxon>
        <taxon>Bifidobacteriaceae</taxon>
        <taxon>Bifidobacterium</taxon>
    </lineage>
</organism>
<protein>
    <submittedName>
        <fullName evidence="1">DUF4192 domain-containing protein</fullName>
    </submittedName>
</protein>
<dbReference type="EMBL" id="CP028341">
    <property type="protein sequence ID" value="AVT45348.1"/>
    <property type="molecule type" value="Genomic_DNA"/>
</dbReference>
<dbReference type="RefSeq" id="WP_107646239.1">
    <property type="nucleotide sequence ID" value="NZ_CP028341.1"/>
</dbReference>
<accession>A0A2R4G3C9</accession>
<evidence type="ECO:0000313" key="2">
    <source>
        <dbReference type="Proteomes" id="UP000241454"/>
    </source>
</evidence>
<dbReference type="AlphaFoldDB" id="A0A2R4G3C9"/>
<evidence type="ECO:0000313" key="1">
    <source>
        <dbReference type="EMBL" id="AVT45348.1"/>
    </source>
</evidence>
<gene>
    <name evidence="1" type="ORF">C8077_05085</name>
</gene>
<name>A0A2R4G3C9_BIFAD</name>